<dbReference type="HOGENOM" id="CLU_3081695_0_0_4"/>
<organism evidence="1 2">
    <name type="scientific">Methylotenera mobilis (strain JLW8 / ATCC BAA-1282 / DSM 17540)</name>
    <dbReference type="NCBI Taxonomy" id="583345"/>
    <lineage>
        <taxon>Bacteria</taxon>
        <taxon>Pseudomonadati</taxon>
        <taxon>Pseudomonadota</taxon>
        <taxon>Betaproteobacteria</taxon>
        <taxon>Nitrosomonadales</taxon>
        <taxon>Methylophilaceae</taxon>
        <taxon>Methylotenera</taxon>
    </lineage>
</organism>
<dbReference type="RefSeq" id="WP_015831364.1">
    <property type="nucleotide sequence ID" value="NC_012968.1"/>
</dbReference>
<dbReference type="EMBL" id="CP001672">
    <property type="protein sequence ID" value="ACT47326.1"/>
    <property type="molecule type" value="Genomic_DNA"/>
</dbReference>
<dbReference type="KEGG" id="mmb:Mmol_0416"/>
<name>C6WTK4_METML</name>
<reference evidence="2" key="1">
    <citation type="submission" date="2009-07" db="EMBL/GenBank/DDBJ databases">
        <title>Complete sequence of Methylotenera mobilis JLW8.</title>
        <authorList>
            <consortium name="US DOE Joint Genome Institute"/>
            <person name="Lucas S."/>
            <person name="Copeland A."/>
            <person name="Lapidus A."/>
            <person name="Glavina del Rio T."/>
            <person name="Tice H."/>
            <person name="Bruce D."/>
            <person name="Goodwin L."/>
            <person name="Pitluck S."/>
            <person name="LaButti K.M."/>
            <person name="Clum A."/>
            <person name="Larimer F."/>
            <person name="Land M."/>
            <person name="Hauser L."/>
            <person name="Kyrpides N."/>
            <person name="Mikhailova N."/>
            <person name="Kayluzhnaya M."/>
            <person name="Chistoserdova L."/>
        </authorList>
    </citation>
    <scope>NUCLEOTIDE SEQUENCE [LARGE SCALE GENOMIC DNA]</scope>
    <source>
        <strain evidence="2">JLW8 / ATCC BAA-1282 / DSM 17540</strain>
    </source>
</reference>
<reference evidence="1 2" key="2">
    <citation type="journal article" date="2011" name="J. Bacteriol.">
        <title>Genomes of three methylotrophs from a single niche uncover genetic and metabolic divergence of Methylophilaceae.</title>
        <authorList>
            <person name="Lapidus A."/>
            <person name="Clum A."/>
            <person name="Labutti K."/>
            <person name="Kaluzhnaya M.G."/>
            <person name="Lim S."/>
            <person name="Beck D.A."/>
            <person name="Glavina Del Rio T."/>
            <person name="Nolan M."/>
            <person name="Mavromatis K."/>
            <person name="Huntemann M."/>
            <person name="Lucas S."/>
            <person name="Lidstrom M.E."/>
            <person name="Ivanova N."/>
            <person name="Chistoserdova L."/>
        </authorList>
    </citation>
    <scope>NUCLEOTIDE SEQUENCE [LARGE SCALE GENOMIC DNA]</scope>
    <source>
        <strain evidence="2">JLW8 / ATCC BAA-1282 / DSM 17540</strain>
    </source>
</reference>
<accession>C6WTK4</accession>
<evidence type="ECO:0000313" key="1">
    <source>
        <dbReference type="EMBL" id="ACT47326.1"/>
    </source>
</evidence>
<evidence type="ECO:0000313" key="2">
    <source>
        <dbReference type="Proteomes" id="UP000002742"/>
    </source>
</evidence>
<dbReference type="STRING" id="583345.Mmol_0416"/>
<protein>
    <submittedName>
        <fullName evidence="1">Uncharacterized protein</fullName>
    </submittedName>
</protein>
<proteinExistence type="predicted"/>
<dbReference type="AlphaFoldDB" id="C6WTK4"/>
<keyword evidence="2" id="KW-1185">Reference proteome</keyword>
<sequence>MTLANIYYWRNSTSLNNTKLSISAERNANSTDLAQVDLEAKLREEATWLGIG</sequence>
<dbReference type="Proteomes" id="UP000002742">
    <property type="component" value="Chromosome"/>
</dbReference>
<gene>
    <name evidence="1" type="ordered locus">Mmol_0416</name>
</gene>